<name>A0A1M6SB10_9FIRM</name>
<proteinExistence type="predicted"/>
<gene>
    <name evidence="1" type="ORF">SAMN02745243_02893</name>
</gene>
<sequence>SEEGAQEYLTIMSYIGTAHKHGINAFTAIREALLGNSDIIFN</sequence>
<protein>
    <recommendedName>
        <fullName evidence="3">Transposase IS66 family protein</fullName>
    </recommendedName>
</protein>
<dbReference type="EMBL" id="FQZY01000048">
    <property type="protein sequence ID" value="SHK41728.1"/>
    <property type="molecule type" value="Genomic_DNA"/>
</dbReference>
<reference evidence="1 2" key="1">
    <citation type="submission" date="2016-11" db="EMBL/GenBank/DDBJ databases">
        <authorList>
            <person name="Jaros S."/>
            <person name="Januszkiewicz K."/>
            <person name="Wedrychowicz H."/>
        </authorList>
    </citation>
    <scope>NUCLEOTIDE SEQUENCE [LARGE SCALE GENOMIC DNA]</scope>
    <source>
        <strain evidence="1 2">DSM 15480</strain>
    </source>
</reference>
<dbReference type="Proteomes" id="UP000184301">
    <property type="component" value="Unassembled WGS sequence"/>
</dbReference>
<feature type="non-terminal residue" evidence="1">
    <location>
        <position position="1"/>
    </location>
</feature>
<dbReference type="AlphaFoldDB" id="A0A1M6SB10"/>
<accession>A0A1M6SB10</accession>
<organism evidence="1 2">
    <name type="scientific">Hespellia stercorisuis DSM 15480</name>
    <dbReference type="NCBI Taxonomy" id="1121950"/>
    <lineage>
        <taxon>Bacteria</taxon>
        <taxon>Bacillati</taxon>
        <taxon>Bacillota</taxon>
        <taxon>Clostridia</taxon>
        <taxon>Lachnospirales</taxon>
        <taxon>Lachnospiraceae</taxon>
        <taxon>Hespellia</taxon>
    </lineage>
</organism>
<evidence type="ECO:0000313" key="1">
    <source>
        <dbReference type="EMBL" id="SHK41728.1"/>
    </source>
</evidence>
<evidence type="ECO:0000313" key="2">
    <source>
        <dbReference type="Proteomes" id="UP000184301"/>
    </source>
</evidence>
<keyword evidence="2" id="KW-1185">Reference proteome</keyword>
<evidence type="ECO:0008006" key="3">
    <source>
        <dbReference type="Google" id="ProtNLM"/>
    </source>
</evidence>